<gene>
    <name evidence="1" type="ORF">CWE10_16990</name>
</gene>
<accession>A0A953LI15</accession>
<dbReference type="RefSeq" id="WP_273381242.1">
    <property type="nucleotide sequence ID" value="NZ_PIUK01000263.1"/>
</dbReference>
<reference evidence="1" key="1">
    <citation type="submission" date="2017-11" db="EMBL/GenBank/DDBJ databases">
        <title>Three new genomes from thermophilic consortium.</title>
        <authorList>
            <person name="Quaggio R."/>
            <person name="Amgarten D."/>
            <person name="Setubal J.C."/>
        </authorList>
    </citation>
    <scope>NUCLEOTIDE SEQUENCE</scope>
    <source>
        <strain evidence="1">ZCTH01-B2</strain>
    </source>
</reference>
<dbReference type="AlphaFoldDB" id="A0A953LI15"/>
<organism evidence="1 2">
    <name type="scientific">Symbiobacterium thermophilum</name>
    <dbReference type="NCBI Taxonomy" id="2734"/>
    <lineage>
        <taxon>Bacteria</taxon>
        <taxon>Bacillati</taxon>
        <taxon>Bacillota</taxon>
        <taxon>Clostridia</taxon>
        <taxon>Eubacteriales</taxon>
        <taxon>Symbiobacteriaceae</taxon>
        <taxon>Symbiobacterium</taxon>
    </lineage>
</organism>
<dbReference type="Proteomes" id="UP000732377">
    <property type="component" value="Unassembled WGS sequence"/>
</dbReference>
<comment type="caution">
    <text evidence="1">The sequence shown here is derived from an EMBL/GenBank/DDBJ whole genome shotgun (WGS) entry which is preliminary data.</text>
</comment>
<name>A0A953LI15_SYMTR</name>
<sequence length="88" mass="9870">MNATQLVDDITEAVMRAEAERTQLAVLGMTPEQVDEATGIALGFARVGTRINVDVMVQVLRRIQERLQFGEAPDRVLTYARRMWGGHE</sequence>
<dbReference type="EMBL" id="PIUK01000263">
    <property type="protein sequence ID" value="MBY6277853.1"/>
    <property type="molecule type" value="Genomic_DNA"/>
</dbReference>
<evidence type="ECO:0000313" key="1">
    <source>
        <dbReference type="EMBL" id="MBY6277853.1"/>
    </source>
</evidence>
<protein>
    <submittedName>
        <fullName evidence="1">Uncharacterized protein</fullName>
    </submittedName>
</protein>
<evidence type="ECO:0000313" key="2">
    <source>
        <dbReference type="Proteomes" id="UP000732377"/>
    </source>
</evidence>
<proteinExistence type="predicted"/>